<dbReference type="InterPro" id="IPR005586">
    <property type="entry name" value="ABC_trans_aux"/>
</dbReference>
<protein>
    <submittedName>
        <fullName evidence="2">ABC transporter</fullName>
    </submittedName>
</protein>
<accession>A0A2N7X3Z1</accession>
<dbReference type="EMBL" id="PNYC01000007">
    <property type="protein sequence ID" value="PMS36478.1"/>
    <property type="molecule type" value="Genomic_DNA"/>
</dbReference>
<sequence>MPYSIDRLFSPAARALLPGFVAMLIVSGCSLATPAAVSDLRYDLGPAPSASTQSQPLPAVRVFDVRAPRSLESDDILYRLSYADPHRTAVYAHSHWTMPPALLLTQRVRAALSAQGVVLAGGDIAAPLLTVDLEQFEQVFDSEGESHGAITARATLMRDGQVLAQHTFIARAPAMMPNAAAGVGALSAASDDFVAQLVAWLGMQAPVASR</sequence>
<keyword evidence="3" id="KW-1185">Reference proteome</keyword>
<reference evidence="2 3" key="1">
    <citation type="submission" date="2018-01" db="EMBL/GenBank/DDBJ databases">
        <title>Whole genome analyses suggest that Burkholderia sensu lato contains two further novel genera in the rhizoxinica-symbiotica group Mycetohabitans gen. nov., and Trinickia gen. nov.: implications for the evolution of diazotrophy and nodulation in the Burkholderiaceae.</title>
        <authorList>
            <person name="Estrada-de los Santos P."/>
            <person name="Palmer M."/>
            <person name="Chavez-Ramirez B."/>
            <person name="Beukes C."/>
            <person name="Steenkamp E.T."/>
            <person name="Hirsch A.M."/>
            <person name="Manyaka P."/>
            <person name="Maluk M."/>
            <person name="Lafos M."/>
            <person name="Crook M."/>
            <person name="Gross E."/>
            <person name="Simon M.F."/>
            <person name="Bueno dos Reis Junior F."/>
            <person name="Poole P.S."/>
            <person name="Venter S.N."/>
            <person name="James E.K."/>
        </authorList>
    </citation>
    <scope>NUCLEOTIDE SEQUENCE [LARGE SCALE GENOMIC DNA]</scope>
    <source>
        <strain evidence="2 3">JPY 581</strain>
    </source>
</reference>
<evidence type="ECO:0000313" key="2">
    <source>
        <dbReference type="EMBL" id="PMS36478.1"/>
    </source>
</evidence>
<dbReference type="Proteomes" id="UP000235777">
    <property type="component" value="Unassembled WGS sequence"/>
</dbReference>
<organism evidence="2 3">
    <name type="scientific">Trinickia symbiotica</name>
    <dbReference type="NCBI Taxonomy" id="863227"/>
    <lineage>
        <taxon>Bacteria</taxon>
        <taxon>Pseudomonadati</taxon>
        <taxon>Pseudomonadota</taxon>
        <taxon>Betaproteobacteria</taxon>
        <taxon>Burkholderiales</taxon>
        <taxon>Burkholderiaceae</taxon>
        <taxon>Trinickia</taxon>
    </lineage>
</organism>
<dbReference type="STRING" id="863227.GCA_000373005_04638"/>
<feature type="domain" description="ABC-type transport auxiliary lipoprotein component" evidence="1">
    <location>
        <begin position="42"/>
        <end position="197"/>
    </location>
</feature>
<dbReference type="PROSITE" id="PS51257">
    <property type="entry name" value="PROKAR_LIPOPROTEIN"/>
    <property type="match status" value="1"/>
</dbReference>
<dbReference type="Gene3D" id="3.40.50.10610">
    <property type="entry name" value="ABC-type transport auxiliary lipoprotein component"/>
    <property type="match status" value="1"/>
</dbReference>
<dbReference type="RefSeq" id="WP_018443250.1">
    <property type="nucleotide sequence ID" value="NZ_KB890200.1"/>
</dbReference>
<evidence type="ECO:0000259" key="1">
    <source>
        <dbReference type="Pfam" id="PF03886"/>
    </source>
</evidence>
<evidence type="ECO:0000313" key="3">
    <source>
        <dbReference type="Proteomes" id="UP000235777"/>
    </source>
</evidence>
<comment type="caution">
    <text evidence="2">The sequence shown here is derived from an EMBL/GenBank/DDBJ whole genome shotgun (WGS) entry which is preliminary data.</text>
</comment>
<dbReference type="OrthoDB" id="5568302at2"/>
<name>A0A2N7X3Z1_9BURK</name>
<dbReference type="Pfam" id="PF03886">
    <property type="entry name" value="ABC_trans_aux"/>
    <property type="match status" value="1"/>
</dbReference>
<proteinExistence type="predicted"/>
<dbReference type="AlphaFoldDB" id="A0A2N7X3Z1"/>
<dbReference type="SUPFAM" id="SSF159594">
    <property type="entry name" value="XCC0632-like"/>
    <property type="match status" value="1"/>
</dbReference>
<gene>
    <name evidence="2" type="ORF">C0Z20_13540</name>
</gene>